<dbReference type="SUPFAM" id="SSF55961">
    <property type="entry name" value="Bet v1-like"/>
    <property type="match status" value="1"/>
</dbReference>
<name>A0A6S6U0A1_9GAMM</name>
<protein>
    <recommendedName>
        <fullName evidence="1">START domain-containing protein</fullName>
    </recommendedName>
</protein>
<dbReference type="PIRSF" id="PIRSF039033">
    <property type="entry name" value="START_dom"/>
    <property type="match status" value="1"/>
</dbReference>
<feature type="domain" description="START" evidence="1">
    <location>
        <begin position="28"/>
        <end position="179"/>
    </location>
</feature>
<dbReference type="EMBL" id="CACVAY010000132">
    <property type="protein sequence ID" value="CAA6826312.1"/>
    <property type="molecule type" value="Genomic_DNA"/>
</dbReference>
<organism evidence="2">
    <name type="scientific">uncultured Thiotrichaceae bacterium</name>
    <dbReference type="NCBI Taxonomy" id="298394"/>
    <lineage>
        <taxon>Bacteria</taxon>
        <taxon>Pseudomonadati</taxon>
        <taxon>Pseudomonadota</taxon>
        <taxon>Gammaproteobacteria</taxon>
        <taxon>Thiotrichales</taxon>
        <taxon>Thiotrichaceae</taxon>
        <taxon>environmental samples</taxon>
    </lineage>
</organism>
<evidence type="ECO:0000259" key="1">
    <source>
        <dbReference type="Pfam" id="PF01852"/>
    </source>
</evidence>
<reference evidence="2" key="1">
    <citation type="submission" date="2020-01" db="EMBL/GenBank/DDBJ databases">
        <authorList>
            <person name="Meier V. D."/>
            <person name="Meier V D."/>
        </authorList>
    </citation>
    <scope>NUCLEOTIDE SEQUENCE</scope>
    <source>
        <strain evidence="2">HLG_WM_MAG_07</strain>
    </source>
</reference>
<dbReference type="Gene3D" id="3.30.530.20">
    <property type="match status" value="1"/>
</dbReference>
<dbReference type="AlphaFoldDB" id="A0A6S6U0A1"/>
<evidence type="ECO:0000313" key="2">
    <source>
        <dbReference type="EMBL" id="CAA6826312.1"/>
    </source>
</evidence>
<accession>A0A6S6U0A1</accession>
<sequence length="205" mass="23473">MGLVQKVYLLVVLLFMLALVSVANASPWELRRDNAGIKVYQQATASGYAITRGMLEMTTSLEALLTLMGDRSTCSNWVHACIRGELIKQYSPEQRLDYTVIDSPLWFADRDMYIHSITRFDRQSKTVLIELSGREHHDEGQSGRVRVKNLQGFWRIQQHESGKVAIVYQIYSNPQLIKSTLLDAYMVDSVFMTLNNLNRVLQEVN</sequence>
<dbReference type="InterPro" id="IPR002913">
    <property type="entry name" value="START_lipid-bd_dom"/>
</dbReference>
<dbReference type="InterPro" id="IPR023393">
    <property type="entry name" value="START-like_dom_sf"/>
</dbReference>
<dbReference type="Pfam" id="PF01852">
    <property type="entry name" value="START"/>
    <property type="match status" value="1"/>
</dbReference>
<dbReference type="GO" id="GO:0008289">
    <property type="term" value="F:lipid binding"/>
    <property type="evidence" value="ECO:0007669"/>
    <property type="project" value="InterPro"/>
</dbReference>
<dbReference type="InterPro" id="IPR028347">
    <property type="entry name" value="START_dom_prot"/>
</dbReference>
<proteinExistence type="predicted"/>
<gene>
    <name evidence="2" type="ORF">HELGO_WM24590</name>
</gene>